<dbReference type="GO" id="GO:0071970">
    <property type="term" value="P:fungal-type cell wall (1-&gt;3)-beta-D-glucan biosynthetic process"/>
    <property type="evidence" value="ECO:0007669"/>
    <property type="project" value="TreeGrafter"/>
</dbReference>
<dbReference type="OrthoDB" id="421038at2759"/>
<comment type="subcellular location">
    <subcellularLocation>
        <location evidence="8">Cell membrane</location>
        <topology evidence="8">Lipid-anchor</topology>
        <topology evidence="8">GPI-anchor</topology>
    </subcellularLocation>
    <subcellularLocation>
        <location evidence="1">Membrane</location>
        <topology evidence="1">Lipid-anchor</topology>
        <topology evidence="1">GPI-anchor</topology>
    </subcellularLocation>
</comment>
<dbReference type="GeneID" id="30986529"/>
<proteinExistence type="inferred from homology"/>
<evidence type="ECO:0000256" key="8">
    <source>
        <dbReference type="RuleBase" id="RU361209"/>
    </source>
</evidence>
<protein>
    <recommendedName>
        <fullName evidence="8">1,3-beta-glucanosyltransferase</fullName>
        <ecNumber evidence="8">2.4.1.-</ecNumber>
    </recommendedName>
</protein>
<keyword evidence="7" id="KW-0961">Cell wall biogenesis/degradation</keyword>
<evidence type="ECO:0000256" key="3">
    <source>
        <dbReference type="ARBA" id="ARBA00022622"/>
    </source>
</evidence>
<gene>
    <name evidence="10" type="ORF">CYBJADRAFT_113143</name>
</gene>
<dbReference type="GO" id="GO:0031505">
    <property type="term" value="P:fungal-type cell wall organization"/>
    <property type="evidence" value="ECO:0007669"/>
    <property type="project" value="TreeGrafter"/>
</dbReference>
<dbReference type="AlphaFoldDB" id="A0A1E4S0G8"/>
<dbReference type="Pfam" id="PF03198">
    <property type="entry name" value="Glyco_hydro_72"/>
    <property type="match status" value="1"/>
</dbReference>
<keyword evidence="5" id="KW-1015">Disulfide bond</keyword>
<evidence type="ECO:0000256" key="4">
    <source>
        <dbReference type="ARBA" id="ARBA00022729"/>
    </source>
</evidence>
<evidence type="ECO:0000313" key="11">
    <source>
        <dbReference type="Proteomes" id="UP000094389"/>
    </source>
</evidence>
<dbReference type="SUPFAM" id="SSF51445">
    <property type="entry name" value="(Trans)glycosidases"/>
    <property type="match status" value="1"/>
</dbReference>
<name>A0A1E4S0G8_CYBJN</name>
<dbReference type="InterPro" id="IPR012946">
    <property type="entry name" value="X8"/>
</dbReference>
<evidence type="ECO:0000256" key="1">
    <source>
        <dbReference type="ARBA" id="ARBA00004589"/>
    </source>
</evidence>
<keyword evidence="8" id="KW-0472">Membrane</keyword>
<dbReference type="FunFam" id="3.20.20.80:FF:000038">
    <property type="entry name" value="1,3-beta-glucanosyltransferase"/>
    <property type="match status" value="1"/>
</dbReference>
<comment type="similarity">
    <text evidence="2 8">Belongs to the glycosyl hydrolase 72 family.</text>
</comment>
<sequence>EPSVATTEFGPVEVYGNKFFNSKTGDQFFLKGIAYQPSRAANDVVAALYDGLTIIDPMADPRLCLRDLPYLSALGVNTIRVYSIDTEKDHDVCFKAYQDAGIYVIADLSEPGRSINRESPSWDLTLFARYRDVVDSLQKYDNILGFIAGNEVTNDKTNTGASPFVKSSIRDIKEYIRTQNYRGIPVGYSTNDDAETRDDIARYFACGDDTVDFYGINMYEWCGFSSFHTSGYRERTEEFKDYPVPVFFSEFGCNLQRPRPFTEVEALFGSLMTQVWSGGLAYMYFEEPNEFGVVEVTANGGIKPLPDFYNLQKAFSSANPRGVNLSDYKASYKLVPYPKCPGKSNVWKASNEIPQSPNKVKCDCMESTLKCRLANIKETNLPKVFDYACDNVDCSDIRADGVDGKYGVFSDCSSVQKASFVLNELFKKQGGGTS</sequence>
<keyword evidence="11" id="KW-1185">Reference proteome</keyword>
<dbReference type="PANTHER" id="PTHR31468:SF10">
    <property type="entry name" value="1,3-BETA-GLUCANOSYLTRANSFERASE GAS2"/>
    <property type="match status" value="1"/>
</dbReference>
<dbReference type="EMBL" id="KV453932">
    <property type="protein sequence ID" value="ODV72990.1"/>
    <property type="molecule type" value="Genomic_DNA"/>
</dbReference>
<dbReference type="STRING" id="983966.A0A1E4S0G8"/>
<evidence type="ECO:0000256" key="2">
    <source>
        <dbReference type="ARBA" id="ARBA00007528"/>
    </source>
</evidence>
<feature type="non-terminal residue" evidence="10">
    <location>
        <position position="434"/>
    </location>
</feature>
<reference evidence="10 11" key="1">
    <citation type="journal article" date="2016" name="Proc. Natl. Acad. Sci. U.S.A.">
        <title>Comparative genomics of biotechnologically important yeasts.</title>
        <authorList>
            <person name="Riley R."/>
            <person name="Haridas S."/>
            <person name="Wolfe K.H."/>
            <person name="Lopes M.R."/>
            <person name="Hittinger C.T."/>
            <person name="Goeker M."/>
            <person name="Salamov A.A."/>
            <person name="Wisecaver J.H."/>
            <person name="Long T.M."/>
            <person name="Calvey C.H."/>
            <person name="Aerts A.L."/>
            <person name="Barry K.W."/>
            <person name="Choi C."/>
            <person name="Clum A."/>
            <person name="Coughlan A.Y."/>
            <person name="Deshpande S."/>
            <person name="Douglass A.P."/>
            <person name="Hanson S.J."/>
            <person name="Klenk H.-P."/>
            <person name="LaButti K.M."/>
            <person name="Lapidus A."/>
            <person name="Lindquist E.A."/>
            <person name="Lipzen A.M."/>
            <person name="Meier-Kolthoff J.P."/>
            <person name="Ohm R.A."/>
            <person name="Otillar R.P."/>
            <person name="Pangilinan J.L."/>
            <person name="Peng Y."/>
            <person name="Rokas A."/>
            <person name="Rosa C.A."/>
            <person name="Scheuner C."/>
            <person name="Sibirny A.A."/>
            <person name="Slot J.C."/>
            <person name="Stielow J.B."/>
            <person name="Sun H."/>
            <person name="Kurtzman C.P."/>
            <person name="Blackwell M."/>
            <person name="Grigoriev I.V."/>
            <person name="Jeffries T.W."/>
        </authorList>
    </citation>
    <scope>NUCLEOTIDE SEQUENCE [LARGE SCALE GENOMIC DNA]</scope>
    <source>
        <strain evidence="11">ATCC 18201 / CBS 1600 / BCRC 20928 / JCM 3617 / NBRC 0987 / NRRL Y-1542</strain>
    </source>
</reference>
<dbReference type="GO" id="GO:0098552">
    <property type="term" value="C:side of membrane"/>
    <property type="evidence" value="ECO:0007669"/>
    <property type="project" value="UniProtKB-KW"/>
</dbReference>
<organism evidence="10 11">
    <name type="scientific">Cyberlindnera jadinii (strain ATCC 18201 / CBS 1600 / BCRC 20928 / JCM 3617 / NBRC 0987 / NRRL Y-1542)</name>
    <name type="common">Torula yeast</name>
    <name type="synonym">Candida utilis</name>
    <dbReference type="NCBI Taxonomy" id="983966"/>
    <lineage>
        <taxon>Eukaryota</taxon>
        <taxon>Fungi</taxon>
        <taxon>Dikarya</taxon>
        <taxon>Ascomycota</taxon>
        <taxon>Saccharomycotina</taxon>
        <taxon>Saccharomycetes</taxon>
        <taxon>Phaffomycetales</taxon>
        <taxon>Phaffomycetaceae</taxon>
        <taxon>Cyberlindnera</taxon>
    </lineage>
</organism>
<accession>A0A1E4S0G8</accession>
<dbReference type="Gene3D" id="3.20.20.80">
    <property type="entry name" value="Glycosidases"/>
    <property type="match status" value="1"/>
</dbReference>
<keyword evidence="8" id="KW-0449">Lipoprotein</keyword>
<keyword evidence="3 8" id="KW-0336">GPI-anchor</keyword>
<keyword evidence="4" id="KW-0732">Signal</keyword>
<evidence type="ECO:0000256" key="7">
    <source>
        <dbReference type="ARBA" id="ARBA00023316"/>
    </source>
</evidence>
<evidence type="ECO:0000256" key="5">
    <source>
        <dbReference type="ARBA" id="ARBA00023157"/>
    </source>
</evidence>
<keyword evidence="8" id="KW-0808">Transferase</keyword>
<dbReference type="SMART" id="SM00768">
    <property type="entry name" value="X8"/>
    <property type="match status" value="1"/>
</dbReference>
<dbReference type="Pfam" id="PF07983">
    <property type="entry name" value="X8"/>
    <property type="match status" value="1"/>
</dbReference>
<feature type="non-terminal residue" evidence="10">
    <location>
        <position position="1"/>
    </location>
</feature>
<dbReference type="Gene3D" id="1.20.58.1040">
    <property type="match status" value="1"/>
</dbReference>
<evidence type="ECO:0000313" key="10">
    <source>
        <dbReference type="EMBL" id="ODV72990.1"/>
    </source>
</evidence>
<dbReference type="Proteomes" id="UP000094389">
    <property type="component" value="Unassembled WGS sequence"/>
</dbReference>
<dbReference type="InterPro" id="IPR004886">
    <property type="entry name" value="Glucanosyltransferase"/>
</dbReference>
<comment type="function">
    <text evidence="8">Splits internally a 1,3-beta-glucan molecule and transfers the newly generated reducing end (the donor) to the non-reducing end of another 1,3-beta-glucan molecule (the acceptor) forming a 1,3-beta linkage, resulting in the elongation of 1,3-beta-glucan chains in the cell wall.</text>
</comment>
<evidence type="ECO:0000256" key="6">
    <source>
        <dbReference type="ARBA" id="ARBA00023180"/>
    </source>
</evidence>
<dbReference type="EC" id="2.4.1.-" evidence="8"/>
<dbReference type="PANTHER" id="PTHR31468">
    <property type="entry name" value="1,3-BETA-GLUCANOSYLTRANSFERASE GAS1"/>
    <property type="match status" value="1"/>
</dbReference>
<dbReference type="RefSeq" id="XP_020070029.1">
    <property type="nucleotide sequence ID" value="XM_020212133.1"/>
</dbReference>
<keyword evidence="6" id="KW-0325">Glycoprotein</keyword>
<dbReference type="GO" id="GO:0042124">
    <property type="term" value="F:1,3-beta-glucanosyltransferase activity"/>
    <property type="evidence" value="ECO:0007669"/>
    <property type="project" value="TreeGrafter"/>
</dbReference>
<dbReference type="GO" id="GO:0005886">
    <property type="term" value="C:plasma membrane"/>
    <property type="evidence" value="ECO:0007669"/>
    <property type="project" value="UniProtKB-SubCell"/>
</dbReference>
<dbReference type="OMA" id="ICLRDIP"/>
<dbReference type="InterPro" id="IPR017853">
    <property type="entry name" value="GH"/>
</dbReference>
<evidence type="ECO:0000259" key="9">
    <source>
        <dbReference type="SMART" id="SM00768"/>
    </source>
</evidence>
<feature type="domain" description="X8" evidence="9">
    <location>
        <begin position="369"/>
        <end position="434"/>
    </location>
</feature>